<evidence type="ECO:0000313" key="2">
    <source>
        <dbReference type="Proteomes" id="UP000006514"/>
    </source>
</evidence>
<dbReference type="InterPro" id="IPR011009">
    <property type="entry name" value="Kinase-like_dom_sf"/>
</dbReference>
<dbReference type="OrthoDB" id="5987198at2759"/>
<reference evidence="2" key="1">
    <citation type="journal article" date="2012" name="Science">
        <title>The Paleozoic origin of enzymatic lignin decomposition reconstructed from 31 fungal genomes.</title>
        <authorList>
            <person name="Floudas D."/>
            <person name="Binder M."/>
            <person name="Riley R."/>
            <person name="Barry K."/>
            <person name="Blanchette R.A."/>
            <person name="Henrissat B."/>
            <person name="Martinez A.T."/>
            <person name="Otillar R."/>
            <person name="Spatafora J.W."/>
            <person name="Yadav J.S."/>
            <person name="Aerts A."/>
            <person name="Benoit I."/>
            <person name="Boyd A."/>
            <person name="Carlson A."/>
            <person name="Copeland A."/>
            <person name="Coutinho P.M."/>
            <person name="de Vries R.P."/>
            <person name="Ferreira P."/>
            <person name="Findley K."/>
            <person name="Foster B."/>
            <person name="Gaskell J."/>
            <person name="Glotzer D."/>
            <person name="Gorecki P."/>
            <person name="Heitman J."/>
            <person name="Hesse C."/>
            <person name="Hori C."/>
            <person name="Igarashi K."/>
            <person name="Jurgens J.A."/>
            <person name="Kallen N."/>
            <person name="Kersten P."/>
            <person name="Kohler A."/>
            <person name="Kuees U."/>
            <person name="Kumar T.K.A."/>
            <person name="Kuo A."/>
            <person name="LaButti K."/>
            <person name="Larrondo L.F."/>
            <person name="Lindquist E."/>
            <person name="Ling A."/>
            <person name="Lombard V."/>
            <person name="Lucas S."/>
            <person name="Lundell T."/>
            <person name="Martin R."/>
            <person name="McLaughlin D.J."/>
            <person name="Morgenstern I."/>
            <person name="Morin E."/>
            <person name="Murat C."/>
            <person name="Nagy L.G."/>
            <person name="Nolan M."/>
            <person name="Ohm R.A."/>
            <person name="Patyshakuliyeva A."/>
            <person name="Rokas A."/>
            <person name="Ruiz-Duenas F.J."/>
            <person name="Sabat G."/>
            <person name="Salamov A."/>
            <person name="Samejima M."/>
            <person name="Schmutz J."/>
            <person name="Slot J.C."/>
            <person name="St John F."/>
            <person name="Stenlid J."/>
            <person name="Sun H."/>
            <person name="Sun S."/>
            <person name="Syed K."/>
            <person name="Tsang A."/>
            <person name="Wiebenga A."/>
            <person name="Young D."/>
            <person name="Pisabarro A."/>
            <person name="Eastwood D.C."/>
            <person name="Martin F."/>
            <person name="Cullen D."/>
            <person name="Grigoriev I.V."/>
            <person name="Hibbett D.S."/>
        </authorList>
    </citation>
    <scope>NUCLEOTIDE SEQUENCE [LARGE SCALE GENOMIC DNA]</scope>
    <source>
        <strain evidence="2">TFB10046</strain>
    </source>
</reference>
<dbReference type="Proteomes" id="UP000006514">
    <property type="component" value="Unassembled WGS sequence"/>
</dbReference>
<dbReference type="EMBL" id="JH687837">
    <property type="protein sequence ID" value="EJD37665.1"/>
    <property type="molecule type" value="Genomic_DNA"/>
</dbReference>
<evidence type="ECO:0000313" key="1">
    <source>
        <dbReference type="EMBL" id="EJD37665.1"/>
    </source>
</evidence>
<proteinExistence type="predicted"/>
<dbReference type="SUPFAM" id="SSF56112">
    <property type="entry name" value="Protein kinase-like (PK-like)"/>
    <property type="match status" value="1"/>
</dbReference>
<organism evidence="1 2">
    <name type="scientific">Auricularia subglabra (strain TFB-10046 / SS5)</name>
    <name type="common">White-rot fungus</name>
    <name type="synonym">Auricularia delicata (strain TFB10046)</name>
    <dbReference type="NCBI Taxonomy" id="717982"/>
    <lineage>
        <taxon>Eukaryota</taxon>
        <taxon>Fungi</taxon>
        <taxon>Dikarya</taxon>
        <taxon>Basidiomycota</taxon>
        <taxon>Agaricomycotina</taxon>
        <taxon>Agaricomycetes</taxon>
        <taxon>Auriculariales</taxon>
        <taxon>Auriculariaceae</taxon>
        <taxon>Auricularia</taxon>
    </lineage>
</organism>
<dbReference type="OMA" id="HTANELD"/>
<evidence type="ECO:0008006" key="3">
    <source>
        <dbReference type="Google" id="ProtNLM"/>
    </source>
</evidence>
<name>J0DAZ6_AURST</name>
<sequence>MTRGGPFALTEQELFWRDVQPFLLDRGYSLRPRYAPDWKPSWAGTNINPRFCEDGAITVPTWVMDARRADGTAVAIKWIPDALHTANELDIMRYLSSDELQADPRCHTLPLLDTFSHPTIPMADIRGMARCSPCPVAETLKGLFFLHVHGVAHRSTFSPSFCATSSLNDAIAIAQLVASWWTSTRCCQASDGIRRIRCTPWSTSRARYYLIDMGISSRFNSDSPGPHLVVGTVGRDQTAPELSDTVPYDPFKLDVYLLGNYFLTRFIAEHENLQFLKPVVDAMTHPTPAERPTIDAAYEQLCGILRKQSGRAFRWRLRGYDEPRGFRLAMGTFCFVRELYYWARVPLRGTRELRFGRPPRCQHLRTSL</sequence>
<dbReference type="KEGG" id="adl:AURDEDRAFT_73048"/>
<gene>
    <name evidence="1" type="ORF">AURDEDRAFT_73048</name>
</gene>
<protein>
    <recommendedName>
        <fullName evidence="3">Protein kinase domain-containing protein</fullName>
    </recommendedName>
</protein>
<keyword evidence="2" id="KW-1185">Reference proteome</keyword>
<accession>J0DAZ6</accession>
<dbReference type="AlphaFoldDB" id="J0DAZ6"/>
<dbReference type="InParanoid" id="J0DAZ6"/>
<dbReference type="Gene3D" id="1.10.510.10">
    <property type="entry name" value="Transferase(Phosphotransferase) domain 1"/>
    <property type="match status" value="1"/>
</dbReference>